<proteinExistence type="predicted"/>
<organism evidence="1">
    <name type="scientific">marine sediment metagenome</name>
    <dbReference type="NCBI Taxonomy" id="412755"/>
    <lineage>
        <taxon>unclassified sequences</taxon>
        <taxon>metagenomes</taxon>
        <taxon>ecological metagenomes</taxon>
    </lineage>
</organism>
<reference evidence="1" key="1">
    <citation type="journal article" date="2015" name="Nature">
        <title>Complex archaea that bridge the gap between prokaryotes and eukaryotes.</title>
        <authorList>
            <person name="Spang A."/>
            <person name="Saw J.H."/>
            <person name="Jorgensen S.L."/>
            <person name="Zaremba-Niedzwiedzka K."/>
            <person name="Martijn J."/>
            <person name="Lind A.E."/>
            <person name="van Eijk R."/>
            <person name="Schleper C."/>
            <person name="Guy L."/>
            <person name="Ettema T.J."/>
        </authorList>
    </citation>
    <scope>NUCLEOTIDE SEQUENCE</scope>
</reference>
<gene>
    <name evidence="1" type="ORF">LCGC14_2788340</name>
</gene>
<evidence type="ECO:0000313" key="1">
    <source>
        <dbReference type="EMBL" id="KKK83938.1"/>
    </source>
</evidence>
<name>A0A0F8YR84_9ZZZZ</name>
<dbReference type="AlphaFoldDB" id="A0A0F8YR84"/>
<protein>
    <submittedName>
        <fullName evidence="1">Uncharacterized protein</fullName>
    </submittedName>
</protein>
<comment type="caution">
    <text evidence="1">The sequence shown here is derived from an EMBL/GenBank/DDBJ whole genome shotgun (WGS) entry which is preliminary data.</text>
</comment>
<dbReference type="EMBL" id="LAZR01051999">
    <property type="protein sequence ID" value="KKK83938.1"/>
    <property type="molecule type" value="Genomic_DNA"/>
</dbReference>
<accession>A0A0F8YR84</accession>
<sequence length="47" mass="5673">MNRLERAKRRLFGIPELAKRPMERRVDCHGCPRRILLYYNPAGMCRK</sequence>
<feature type="non-terminal residue" evidence="1">
    <location>
        <position position="47"/>
    </location>
</feature>